<feature type="transmembrane region" description="Helical" evidence="2">
    <location>
        <begin position="18"/>
        <end position="38"/>
    </location>
</feature>
<keyword evidence="2" id="KW-0812">Transmembrane</keyword>
<evidence type="ECO:0000256" key="2">
    <source>
        <dbReference type="SAM" id="Phobius"/>
    </source>
</evidence>
<evidence type="ECO:0000313" key="5">
    <source>
        <dbReference type="EMBL" id="KAF2747883.1"/>
    </source>
</evidence>
<feature type="region of interest" description="Disordered" evidence="1">
    <location>
        <begin position="190"/>
        <end position="250"/>
    </location>
</feature>
<dbReference type="Proteomes" id="UP000799440">
    <property type="component" value="Unassembled WGS sequence"/>
</dbReference>
<dbReference type="OrthoDB" id="10051416at2759"/>
<dbReference type="InterPro" id="IPR048636">
    <property type="entry name" value="Csf1_N"/>
</dbReference>
<organism evidence="5 6">
    <name type="scientific">Sporormia fimetaria CBS 119925</name>
    <dbReference type="NCBI Taxonomy" id="1340428"/>
    <lineage>
        <taxon>Eukaryota</taxon>
        <taxon>Fungi</taxon>
        <taxon>Dikarya</taxon>
        <taxon>Ascomycota</taxon>
        <taxon>Pezizomycotina</taxon>
        <taxon>Dothideomycetes</taxon>
        <taxon>Pleosporomycetidae</taxon>
        <taxon>Pleosporales</taxon>
        <taxon>Sporormiaceae</taxon>
        <taxon>Sporormia</taxon>
    </lineage>
</organism>
<dbReference type="InterPro" id="IPR029636">
    <property type="entry name" value="Csf1"/>
</dbReference>
<evidence type="ECO:0000259" key="3">
    <source>
        <dbReference type="Pfam" id="PF21678"/>
    </source>
</evidence>
<feature type="compositionally biased region" description="Basic and acidic residues" evidence="1">
    <location>
        <begin position="132"/>
        <end position="152"/>
    </location>
</feature>
<feature type="region of interest" description="Disordered" evidence="1">
    <location>
        <begin position="1187"/>
        <end position="1231"/>
    </location>
</feature>
<dbReference type="InterPro" id="IPR056779">
    <property type="entry name" value="Csf1_C"/>
</dbReference>
<dbReference type="EMBL" id="MU006571">
    <property type="protein sequence ID" value="KAF2747883.1"/>
    <property type="molecule type" value="Genomic_DNA"/>
</dbReference>
<feature type="compositionally biased region" description="Polar residues" evidence="1">
    <location>
        <begin position="206"/>
        <end position="242"/>
    </location>
</feature>
<feature type="region of interest" description="Disordered" evidence="1">
    <location>
        <begin position="1247"/>
        <end position="1284"/>
    </location>
</feature>
<keyword evidence="2" id="KW-1133">Transmembrane helix</keyword>
<keyword evidence="2" id="KW-0472">Membrane</keyword>
<accession>A0A6A6VCL2</accession>
<dbReference type="GO" id="GO:0006113">
    <property type="term" value="P:fermentation"/>
    <property type="evidence" value="ECO:0007669"/>
    <property type="project" value="InterPro"/>
</dbReference>
<feature type="domain" description="Csf1 N-terminal" evidence="3">
    <location>
        <begin position="893"/>
        <end position="1200"/>
    </location>
</feature>
<name>A0A6A6VCL2_9PLEO</name>
<dbReference type="Pfam" id="PF21678">
    <property type="entry name" value="Csf1_N"/>
    <property type="match status" value="2"/>
</dbReference>
<keyword evidence="6" id="KW-1185">Reference proteome</keyword>
<evidence type="ECO:0008006" key="7">
    <source>
        <dbReference type="Google" id="ProtNLM"/>
    </source>
</evidence>
<dbReference type="GO" id="GO:0016020">
    <property type="term" value="C:membrane"/>
    <property type="evidence" value="ECO:0007669"/>
    <property type="project" value="InterPro"/>
</dbReference>
<feature type="region of interest" description="Disordered" evidence="1">
    <location>
        <begin position="560"/>
        <end position="598"/>
    </location>
</feature>
<gene>
    <name evidence="5" type="ORF">M011DRAFT_477050</name>
</gene>
<reference evidence="5" key="1">
    <citation type="journal article" date="2020" name="Stud. Mycol.">
        <title>101 Dothideomycetes genomes: a test case for predicting lifestyles and emergence of pathogens.</title>
        <authorList>
            <person name="Haridas S."/>
            <person name="Albert R."/>
            <person name="Binder M."/>
            <person name="Bloem J."/>
            <person name="Labutti K."/>
            <person name="Salamov A."/>
            <person name="Andreopoulos B."/>
            <person name="Baker S."/>
            <person name="Barry K."/>
            <person name="Bills G."/>
            <person name="Bluhm B."/>
            <person name="Cannon C."/>
            <person name="Castanera R."/>
            <person name="Culley D."/>
            <person name="Daum C."/>
            <person name="Ezra D."/>
            <person name="Gonzalez J."/>
            <person name="Henrissat B."/>
            <person name="Kuo A."/>
            <person name="Liang C."/>
            <person name="Lipzen A."/>
            <person name="Lutzoni F."/>
            <person name="Magnuson J."/>
            <person name="Mondo S."/>
            <person name="Nolan M."/>
            <person name="Ohm R."/>
            <person name="Pangilinan J."/>
            <person name="Park H.-J."/>
            <person name="Ramirez L."/>
            <person name="Alfaro M."/>
            <person name="Sun H."/>
            <person name="Tritt A."/>
            <person name="Yoshinaga Y."/>
            <person name="Zwiers L.-H."/>
            <person name="Turgeon B."/>
            <person name="Goodwin S."/>
            <person name="Spatafora J."/>
            <person name="Crous P."/>
            <person name="Grigoriev I."/>
        </authorList>
    </citation>
    <scope>NUCLEOTIDE SEQUENCE</scope>
    <source>
        <strain evidence="5">CBS 119925</strain>
    </source>
</reference>
<sequence>MANSIISEPLNPNDGFNWVFLVEMLICGILTVFFLFYFNRLFATLVSYGIRAYTWRKYHAYIDIQSLQISLLGGRLFFKDIRYHGHNETILLHGGHITWQYWLRRVRKADLYSADGTSTGPHTPKTRASRTGRSDSREKSEDSAERGGEKSQKKLPCRISIKLSGLEAFMYNRSPAYDAIVAALQNRTSGPSAPGGLPVPHESSDSSKGIHQTVSSDIETEKPNSNSSSGLDDANARSTPQVPTGLFSAPTKKPDLPAFLQLLPVSVDCNKGAIVIGNEHTESVITARFERATGEFDAGKSGPLDLYQQLFNFSVMHPVVHMRPNPDFNMTQLKFAAQVKGDGEGTASEPVTKEHGRGQDKSWKRWKMWHSLSALFSSSADSICTDTHSSPTNRRQRLQNPQIGLSATGEWKGLARYKDEDQDNGHGEWGSVEYALMPLILDSPRIDVSFYWDVTGPVPQELENSLYVDPAHAEDINGSVPPQYGVDIQVFGGTINYGPWADRRRAMLQSMFFPSSHVDATPASRLASGDSRVLTVFKVFVSMEEDTTLRIPIREPSKDVKWKGKTQGVLARENQANSRSKSGSKKRPKRKDATTPSVTGRPFGWIDVMVAKNTSLSYVMDMVASQAGYHSTLGMDIVSSEISTSVNHGLLWRSGRIGVECDLSTPLGWNQLRTWAFQISCQDLELFLLRDHLFLLTDLVTDWGSGPGSDYFNFVPFQYLLNLDFGDFKMYLNTNDGNIVNNPADLDDNNFLVLHGARLHGTAKIPLDQYKPKQNSIYFDVQANSLGLDVCMPARSTLKAFIKDKTVARVGELSLKGSHTYIADTAPSNTDRLFLDLNGSTLSIALYGWLIHHFMKLKDNYFGDDLHFKTLEEFQGLTVPTNAADAAPSNGEVNKLSNDLDVILCISVEEGAVLLPSHLYSADSSVRADISYASADLRFTNYYMDLMVNFSPINLSRGLPVGDLEQSKMISGQTEVFIQTVTIYGHRLFGLPPVEPTYVCNWDFDVGELTGDCTPEFIECAVGAARSFAFTFDDPENALALTDPVVIFDSTFLRLQTQDIRLWLQVDEEALLFSTGPVRLDFNDLADLRFSERLNVYIPDLTLGVTDSQSALRHQRRDCDRDTVNTHAFFQTTVSLAMLGRKLNFREQRSNQQNHMQEQDQRTHRTPFMLTDQIPSNLRRDAGAIRPPAMQFPDVPQPISLIRPPHRVSQHSDSISQGLSDRKQRSFSGLVRSPSVASFSASVRSALEHHKHHGSVHPGSEPTQAEPFGNKLSTSAIGSRGGARTSGFERPSFIFSSPLVPPNFHLDGTKFDLSEVPPLPDTHFDLGTSKQDSSGGSVYVNDVPADHLDEAISHVSFIVALETGLRCYFTPKSVRCVSNLLGYVLSERPDDVLDDFQVGVLTKILDLEKRLEGKGKSTEVSVIVPFAHIRFQNAFQSCVGAGYCTDQYDVILNRFNVSARTKKLSADQAMGNSFALHSTLGSLGLSATEKGSQGMSDVVAIQAELRELLAWTLADKETSVKITFKAFEAATASRKIDYLASLIHRTTLLSDELVMRFQRLVETRKMRLRYLVWFLTNAQHGFPDPPFLNKASYALRADREHLRNHDSWKIVSHLRYVWQRLPSTERTKILSDCSQGAASCPEGAGEKIITLWKQWRTWDLAHAEKSLAMGTLFGKTDIPGSVRSSSALQLDVRSQSIRLVVDPGPNQSEVFLGVIALKVTATPPSEPAGLMLLPEDTTKKTTVIQLSTVETSIHLRWEICELVEILTKKFQNIKPAHHELGKSGLNLSDSSESHDLQVVYISERLEIALDTINLLGTSTGQRLRFSIALSLSARNESRIATALLHLDRAIMQLRFRTRPLLEMQYDHPSLYLAYHTIGVEDTTPQKIQVAGASRMIKLTVQEDILGFIEAFDHVLRDEVAYLHRHATGLQKTASKADQEPNPGSPSQLPNITLALFVDTYLIELPLLQSLTWKIAGSFGRLSVVPSLGKHVTLKLDYDLAAHEHTMVTQSQIATDIISALEFPPLNGRLIVKNTDNKIRLSASGIIETIQIQASEIQAILTMLNKPEFANLLHAVNEDLDVLKAHWRETFPDTTPRPMPTKIEPSRDVMFDVGMTFSGLSIVANAPGTSSQSPTANIAASVTTIQLKATNIDSNMRRLSLPDVVVQLGQMNLEAKLLDAEQVRRCGNVTLGAAFRATTQEDSEGSRRTYSLRSSAIDVNLFADTASAVVDVLNHMQDRIKDLDLSKEKKYLRRLRHTGSRATHRQQTSAGTAGIENQSTSELFTSTYALDLQRIQVSWIVGTSIPAYVQSESEDLVLSFSRINFHTRKGESAKLMVENTQLQMVPVSAPKHIRSGNSALLPEVVFYVSYASGQDARKVAFKAAGKSLDVRLDSRFILPANVIERSIGLAGKKFRAASASWSKTPNPSGGQRANIFGNKRLASLLVDASFAGAVVHINGSKMLQSQEKSSSRAQQKGRYSQFVGDETKSNMVLKAPGIALKVEHKDDGQDPSLNAEFKIDASSNTLYPTVVPIMIDISESIKLVVRDDEESPSTDTKPDPPAKPVARLLDDENLLTADPSTFLGKSRLNIGLRICKQEFSLSCQPIARVAAIAKLDDIYVTVSSVKSQEHGHFFAVSAAFQKFQAKVQHVYSRESTFGFEVESILLSLMNSKHLGGASGISAILKIDPMGLQINARQLQDFLLFREIWLPPEIRERSKPPGATATQDSQEYLMQRYEQVTAATAFPWNASVALTQVSVDLDLGQAIGKTSLQLRNLWASSKKSSDWEQNMCIGAEVIGIESTGRTSGFVELQGVKVRTSISWPSQAVGIRQTPLVQASVGFDQLRVKSGFDYQAFVIADTANFNFLMYNVRQQLQGAPDRLVAVLDGERAQIFCTATTAAQGLALFQAIERLVQDNKQAYAQSLREIERFLRRKSSTAYGRSPSQSTVIPKPPDSGLKMPISLSTDVVVTLHHFNIGIFPSTFVDTQVFTIEAEDIHARFAAALDQGKIHSGLGMTLGKLSVALATIPSQKHTTPLADITVNDVVESARSARGGIILRVPKVIADMHTWQAPNSDTIDYIFSSNLEGKVDVGWNYSRISYIRTMWSNHSRSLASRLGKPLPESNIKITSSQHASSSSSSATSSTSKLKDLADTAAAKQKDVDPGQEKITAEIRVPQSKYTYHALEPPIIETPQLRDMGEATPPLEWIGLHRDRLPNVTHQIVIVTLLEVAREVEEAYTRILGGS</sequence>
<dbReference type="Pfam" id="PF25038">
    <property type="entry name" value="Csf1_C"/>
    <property type="match status" value="1"/>
</dbReference>
<evidence type="ECO:0000313" key="6">
    <source>
        <dbReference type="Proteomes" id="UP000799440"/>
    </source>
</evidence>
<evidence type="ECO:0000256" key="1">
    <source>
        <dbReference type="SAM" id="MobiDB-lite"/>
    </source>
</evidence>
<proteinExistence type="predicted"/>
<feature type="region of interest" description="Disordered" evidence="1">
    <location>
        <begin position="114"/>
        <end position="154"/>
    </location>
</feature>
<protein>
    <recommendedName>
        <fullName evidence="7">Fermentation associated protein</fullName>
    </recommendedName>
</protein>
<feature type="domain" description="Csf1 N-terminal" evidence="3">
    <location>
        <begin position="145"/>
        <end position="878"/>
    </location>
</feature>
<dbReference type="PANTHER" id="PTHR32085:SF3">
    <property type="entry name" value="PROTEIN CSF1"/>
    <property type="match status" value="1"/>
</dbReference>
<feature type="domain" description="Csf1 C-terminal region" evidence="4">
    <location>
        <begin position="2490"/>
        <end position="3241"/>
    </location>
</feature>
<evidence type="ECO:0000259" key="4">
    <source>
        <dbReference type="Pfam" id="PF25038"/>
    </source>
</evidence>
<dbReference type="PANTHER" id="PTHR32085">
    <property type="entry name" value="PROTEIN CSF1"/>
    <property type="match status" value="1"/>
</dbReference>